<protein>
    <recommendedName>
        <fullName evidence="3">Reverse transcriptase domain-containing protein</fullName>
    </recommendedName>
</protein>
<dbReference type="EMBL" id="ASPP01009838">
    <property type="protein sequence ID" value="ETO23580.1"/>
    <property type="molecule type" value="Genomic_DNA"/>
</dbReference>
<dbReference type="AlphaFoldDB" id="X6NBB4"/>
<dbReference type="Proteomes" id="UP000023152">
    <property type="component" value="Unassembled WGS sequence"/>
</dbReference>
<evidence type="ECO:0008006" key="3">
    <source>
        <dbReference type="Google" id="ProtNLM"/>
    </source>
</evidence>
<sequence>MFIDKMMPLIEQKSKFEVTTFSNLEIWTSTLTDKLKKFFRCSRSSSGILESKLHQLKRNFRKYRTSEIAKGTKKKLDHLNVFFNAKNKSGVTYSIAETDIDKANLLANWFAQPPHPSKSSNEGNEHYEYVKDKICSVVQMSKEAELSEYYFDEITEEVTEAIRHLSAYKSQSNDNIHNLMLKNSGQSMENSKFVVILKPDLDPTICKNYRLPQGSILLFLLYINDISYEVYVPIQCGMFADDVALWASINTPKMTEINNQLQLLQQSLDVITLWSSKWKIVEPTFAPISSKNNESR</sequence>
<gene>
    <name evidence="1" type="ORF">RFI_13599</name>
</gene>
<organism evidence="1 2">
    <name type="scientific">Reticulomyxa filosa</name>
    <dbReference type="NCBI Taxonomy" id="46433"/>
    <lineage>
        <taxon>Eukaryota</taxon>
        <taxon>Sar</taxon>
        <taxon>Rhizaria</taxon>
        <taxon>Retaria</taxon>
        <taxon>Foraminifera</taxon>
        <taxon>Monothalamids</taxon>
        <taxon>Reticulomyxidae</taxon>
        <taxon>Reticulomyxa</taxon>
    </lineage>
</organism>
<name>X6NBB4_RETFI</name>
<reference evidence="1 2" key="1">
    <citation type="journal article" date="2013" name="Curr. Biol.">
        <title>The Genome of the Foraminiferan Reticulomyxa filosa.</title>
        <authorList>
            <person name="Glockner G."/>
            <person name="Hulsmann N."/>
            <person name="Schleicher M."/>
            <person name="Noegel A.A."/>
            <person name="Eichinger L."/>
            <person name="Gallinger C."/>
            <person name="Pawlowski J."/>
            <person name="Sierra R."/>
            <person name="Euteneuer U."/>
            <person name="Pillet L."/>
            <person name="Moustafa A."/>
            <person name="Platzer M."/>
            <person name="Groth M."/>
            <person name="Szafranski K."/>
            <person name="Schliwa M."/>
        </authorList>
    </citation>
    <scope>NUCLEOTIDE SEQUENCE [LARGE SCALE GENOMIC DNA]</scope>
</reference>
<proteinExistence type="predicted"/>
<accession>X6NBB4</accession>
<evidence type="ECO:0000313" key="2">
    <source>
        <dbReference type="Proteomes" id="UP000023152"/>
    </source>
</evidence>
<comment type="caution">
    <text evidence="1">The sequence shown here is derived from an EMBL/GenBank/DDBJ whole genome shotgun (WGS) entry which is preliminary data.</text>
</comment>
<evidence type="ECO:0000313" key="1">
    <source>
        <dbReference type="EMBL" id="ETO23580.1"/>
    </source>
</evidence>
<keyword evidence="2" id="KW-1185">Reference proteome</keyword>